<dbReference type="GO" id="GO:0032259">
    <property type="term" value="P:methylation"/>
    <property type="evidence" value="ECO:0007669"/>
    <property type="project" value="UniProtKB-KW"/>
</dbReference>
<dbReference type="PANTHER" id="PTHR43464:SF19">
    <property type="entry name" value="UBIQUINONE BIOSYNTHESIS O-METHYLTRANSFERASE, MITOCHONDRIAL"/>
    <property type="match status" value="1"/>
</dbReference>
<evidence type="ECO:0000313" key="6">
    <source>
        <dbReference type="Proteomes" id="UP001597169"/>
    </source>
</evidence>
<dbReference type="InterPro" id="IPR029063">
    <property type="entry name" value="SAM-dependent_MTases_sf"/>
</dbReference>
<accession>A0ABW3PSN5</accession>
<dbReference type="EC" id="2.1.1.222" evidence="5"/>
<sequence>MKQNKYDESPFFNEYSRMPRSTCGLEAAGEWPELRRMLPNLKDKSVLDLGCGYGWHCRYAVEQGAKSVLGIDISEKMLERARGLTDHQHIEYRRVAIEDLNVDDESFEVVISSLAIHYIGDFESLGHKVHRILTPGGHFVFSVEHPMFTALEAQDFYYDTTGTKLHWPVDNYHLEGVREADFLGHAVMKYHRTVSTYVNGLLSAGFRLTQISELKPTAEMLSSNPAYEEELRRPMFMLISAVKEW</sequence>
<dbReference type="RefSeq" id="WP_251581433.1">
    <property type="nucleotide sequence ID" value="NZ_JBHTKX010000001.1"/>
</dbReference>
<keyword evidence="2 5" id="KW-0808">Transferase</keyword>
<gene>
    <name evidence="5" type="ORF">ACFQ3J_04765</name>
</gene>
<dbReference type="GO" id="GO:0061542">
    <property type="term" value="F:3-demethylubiquinol 3-O-methyltransferase activity"/>
    <property type="evidence" value="ECO:0007669"/>
    <property type="project" value="UniProtKB-EC"/>
</dbReference>
<dbReference type="Proteomes" id="UP001597169">
    <property type="component" value="Unassembled WGS sequence"/>
</dbReference>
<evidence type="ECO:0000256" key="2">
    <source>
        <dbReference type="ARBA" id="ARBA00022679"/>
    </source>
</evidence>
<dbReference type="Pfam" id="PF08241">
    <property type="entry name" value="Methyltransf_11"/>
    <property type="match status" value="1"/>
</dbReference>
<feature type="domain" description="Methyltransferase type 11" evidence="4">
    <location>
        <begin position="47"/>
        <end position="141"/>
    </location>
</feature>
<evidence type="ECO:0000313" key="5">
    <source>
        <dbReference type="EMBL" id="MFD1127490.1"/>
    </source>
</evidence>
<comment type="caution">
    <text evidence="5">The sequence shown here is derived from an EMBL/GenBank/DDBJ whole genome shotgun (WGS) entry which is preliminary data.</text>
</comment>
<dbReference type="SUPFAM" id="SSF53335">
    <property type="entry name" value="S-adenosyl-L-methionine-dependent methyltransferases"/>
    <property type="match status" value="1"/>
</dbReference>
<dbReference type="EC" id="2.1.1.64" evidence="5"/>
<dbReference type="CDD" id="cd02440">
    <property type="entry name" value="AdoMet_MTases"/>
    <property type="match status" value="1"/>
</dbReference>
<dbReference type="GO" id="GO:0102208">
    <property type="term" value="F:2-polyprenyl-6-hydroxyphenol methylase activity"/>
    <property type="evidence" value="ECO:0007669"/>
    <property type="project" value="UniProtKB-EC"/>
</dbReference>
<dbReference type="Gene3D" id="3.40.50.150">
    <property type="entry name" value="Vaccinia Virus protein VP39"/>
    <property type="match status" value="1"/>
</dbReference>
<keyword evidence="3" id="KW-0949">S-adenosyl-L-methionine</keyword>
<keyword evidence="6" id="KW-1185">Reference proteome</keyword>
<dbReference type="InterPro" id="IPR013216">
    <property type="entry name" value="Methyltransf_11"/>
</dbReference>
<proteinExistence type="predicted"/>
<protein>
    <submittedName>
        <fullName evidence="5">Class I SAM-dependent methyltransferase</fullName>
        <ecNumber evidence="5">2.1.1.222</ecNumber>
        <ecNumber evidence="5">2.1.1.64</ecNumber>
    </submittedName>
</protein>
<evidence type="ECO:0000259" key="4">
    <source>
        <dbReference type="Pfam" id="PF08241"/>
    </source>
</evidence>
<reference evidence="6" key="1">
    <citation type="journal article" date="2019" name="Int. J. Syst. Evol. Microbiol.">
        <title>The Global Catalogue of Microorganisms (GCM) 10K type strain sequencing project: providing services to taxonomists for standard genome sequencing and annotation.</title>
        <authorList>
            <consortium name="The Broad Institute Genomics Platform"/>
            <consortium name="The Broad Institute Genome Sequencing Center for Infectious Disease"/>
            <person name="Wu L."/>
            <person name="Ma J."/>
        </authorList>
    </citation>
    <scope>NUCLEOTIDE SEQUENCE [LARGE SCALE GENOMIC DNA]</scope>
    <source>
        <strain evidence="6">CCUG 53519</strain>
    </source>
</reference>
<dbReference type="EMBL" id="JBHTKX010000001">
    <property type="protein sequence ID" value="MFD1127490.1"/>
    <property type="molecule type" value="Genomic_DNA"/>
</dbReference>
<evidence type="ECO:0000256" key="1">
    <source>
        <dbReference type="ARBA" id="ARBA00022603"/>
    </source>
</evidence>
<dbReference type="PANTHER" id="PTHR43464">
    <property type="entry name" value="METHYLTRANSFERASE"/>
    <property type="match status" value="1"/>
</dbReference>
<keyword evidence="1 5" id="KW-0489">Methyltransferase</keyword>
<evidence type="ECO:0000256" key="3">
    <source>
        <dbReference type="ARBA" id="ARBA00022691"/>
    </source>
</evidence>
<organism evidence="5 6">
    <name type="scientific">Paenibacillus provencensis</name>
    <dbReference type="NCBI Taxonomy" id="441151"/>
    <lineage>
        <taxon>Bacteria</taxon>
        <taxon>Bacillati</taxon>
        <taxon>Bacillota</taxon>
        <taxon>Bacilli</taxon>
        <taxon>Bacillales</taxon>
        <taxon>Paenibacillaceae</taxon>
        <taxon>Paenibacillus</taxon>
    </lineage>
</organism>
<name>A0ABW3PSN5_9BACL</name>